<dbReference type="GO" id="GO:0016787">
    <property type="term" value="F:hydrolase activity"/>
    <property type="evidence" value="ECO:0007669"/>
    <property type="project" value="UniProtKB-KW"/>
</dbReference>
<dbReference type="GO" id="GO:0004518">
    <property type="term" value="F:nuclease activity"/>
    <property type="evidence" value="ECO:0007669"/>
    <property type="project" value="UniProtKB-KW"/>
</dbReference>
<evidence type="ECO:0000256" key="7">
    <source>
        <dbReference type="ARBA" id="ARBA00023242"/>
    </source>
</evidence>
<comment type="similarity">
    <text evidence="3">Belongs to the HARBI1 family.</text>
</comment>
<keyword evidence="8" id="KW-0732">Signal</keyword>
<evidence type="ECO:0000256" key="1">
    <source>
        <dbReference type="ARBA" id="ARBA00001968"/>
    </source>
</evidence>
<evidence type="ECO:0000259" key="10">
    <source>
        <dbReference type="Pfam" id="PF26138"/>
    </source>
</evidence>
<feature type="signal peptide" evidence="8">
    <location>
        <begin position="1"/>
        <end position="15"/>
    </location>
</feature>
<evidence type="ECO:0000256" key="4">
    <source>
        <dbReference type="ARBA" id="ARBA00022722"/>
    </source>
</evidence>
<evidence type="ECO:0000313" key="11">
    <source>
        <dbReference type="EMBL" id="KAJ1689935.1"/>
    </source>
</evidence>
<dbReference type="PANTHER" id="PTHR22930:SF259">
    <property type="entry name" value="OS08G0106900 PROTEIN"/>
    <property type="match status" value="1"/>
</dbReference>
<name>A0A9Q0C9T0_9POAL</name>
<reference evidence="11" key="1">
    <citation type="journal article" date="2022" name="Cell">
        <title>Repeat-based holocentromeres influence genome architecture and karyotype evolution.</title>
        <authorList>
            <person name="Hofstatter P.G."/>
            <person name="Thangavel G."/>
            <person name="Lux T."/>
            <person name="Neumann P."/>
            <person name="Vondrak T."/>
            <person name="Novak P."/>
            <person name="Zhang M."/>
            <person name="Costa L."/>
            <person name="Castellani M."/>
            <person name="Scott A."/>
            <person name="Toegelov H."/>
            <person name="Fuchs J."/>
            <person name="Mata-Sucre Y."/>
            <person name="Dias Y."/>
            <person name="Vanzela A.L.L."/>
            <person name="Huettel B."/>
            <person name="Almeida C.C.S."/>
            <person name="Simkova H."/>
            <person name="Souza G."/>
            <person name="Pedrosa-Harand A."/>
            <person name="Macas J."/>
            <person name="Mayer K.F.X."/>
            <person name="Houben A."/>
            <person name="Marques A."/>
        </authorList>
    </citation>
    <scope>NUCLEOTIDE SEQUENCE</scope>
    <source>
        <strain evidence="11">RhyBre1mFocal</strain>
    </source>
</reference>
<dbReference type="InterPro" id="IPR058353">
    <property type="entry name" value="DUF8040"/>
</dbReference>
<keyword evidence="4" id="KW-0540">Nuclease</keyword>
<evidence type="ECO:0000259" key="9">
    <source>
        <dbReference type="Pfam" id="PF13359"/>
    </source>
</evidence>
<dbReference type="OrthoDB" id="602081at2759"/>
<evidence type="ECO:0000256" key="8">
    <source>
        <dbReference type="SAM" id="SignalP"/>
    </source>
</evidence>
<dbReference type="Pfam" id="PF26138">
    <property type="entry name" value="DUF8040"/>
    <property type="match status" value="1"/>
</dbReference>
<feature type="domain" description="DDE Tnp4" evidence="9">
    <location>
        <begin position="187"/>
        <end position="347"/>
    </location>
</feature>
<dbReference type="InterPro" id="IPR027806">
    <property type="entry name" value="HARBI1_dom"/>
</dbReference>
<gene>
    <name evidence="11" type="ORF">LUZ63_014090</name>
</gene>
<evidence type="ECO:0000256" key="6">
    <source>
        <dbReference type="ARBA" id="ARBA00022801"/>
    </source>
</evidence>
<evidence type="ECO:0000256" key="3">
    <source>
        <dbReference type="ARBA" id="ARBA00006958"/>
    </source>
</evidence>
<comment type="caution">
    <text evidence="11">The sequence shown here is derived from an EMBL/GenBank/DDBJ whole genome shotgun (WGS) entry which is preliminary data.</text>
</comment>
<protein>
    <recommendedName>
        <fullName evidence="13">DDE Tnp4 domain-containing protein</fullName>
    </recommendedName>
</protein>
<dbReference type="GO" id="GO:0046872">
    <property type="term" value="F:metal ion binding"/>
    <property type="evidence" value="ECO:0007669"/>
    <property type="project" value="UniProtKB-KW"/>
</dbReference>
<feature type="chain" id="PRO_5040288468" description="DDE Tnp4 domain-containing protein" evidence="8">
    <location>
        <begin position="16"/>
        <end position="422"/>
    </location>
</feature>
<evidence type="ECO:0000313" key="12">
    <source>
        <dbReference type="Proteomes" id="UP001151287"/>
    </source>
</evidence>
<keyword evidence="12" id="KW-1185">Reference proteome</keyword>
<evidence type="ECO:0000256" key="2">
    <source>
        <dbReference type="ARBA" id="ARBA00004123"/>
    </source>
</evidence>
<comment type="subcellular location">
    <subcellularLocation>
        <location evidence="2">Nucleus</location>
    </subcellularLocation>
</comment>
<dbReference type="Pfam" id="PF13359">
    <property type="entry name" value="DDE_Tnp_4"/>
    <property type="match status" value="1"/>
</dbReference>
<dbReference type="InterPro" id="IPR045249">
    <property type="entry name" value="HARBI1-like"/>
</dbReference>
<sequence>MFPCIIRLFVSLCAAVMEDLFLWMMEDEMWFSNAVDTLLVAMLKDESTSLHFKQPQNARSLMGFQFVNDILTGHPMRCYNIFRMTSTNFHILCQKISSSLNAKKTSAEEQLAIFLLCVGHGCSIQKLAGDFQHSAESIYGFFKNVLKAILSLHDEYIKVPDSSAGIHPLVGPYSGNYLFKDALGAIDGIHIRAIVKGDMERFRNRKGFLSQNVLAACSFDMLFQYVAVGWEGSASDMRILRWAVEEGGFDVPTGRYYLADFGYANTSKFLSPYRYHPYHLAQFNRRPRSSRYAAPEDLYNHRHAQLRNVIERTFGVLKMRFKVLDRMPKFQYRIQTLIVMACCILHNFIKLQNSPDYLFDTLINLESPHDNESSVGTEELSPQVIESLVGTEELSSTNEKTVGEIIRSNIRNSLWRKRQRTN</sequence>
<accession>A0A9Q0C9T0</accession>
<keyword evidence="6" id="KW-0378">Hydrolase</keyword>
<comment type="cofactor">
    <cofactor evidence="1">
        <name>a divalent metal cation</name>
        <dbReference type="ChEBI" id="CHEBI:60240"/>
    </cofactor>
</comment>
<dbReference type="GO" id="GO:0005634">
    <property type="term" value="C:nucleus"/>
    <property type="evidence" value="ECO:0007669"/>
    <property type="project" value="UniProtKB-SubCell"/>
</dbReference>
<dbReference type="PANTHER" id="PTHR22930">
    <property type="match status" value="1"/>
</dbReference>
<evidence type="ECO:0008006" key="13">
    <source>
        <dbReference type="Google" id="ProtNLM"/>
    </source>
</evidence>
<dbReference type="EMBL" id="JAMQYH010000004">
    <property type="protein sequence ID" value="KAJ1689935.1"/>
    <property type="molecule type" value="Genomic_DNA"/>
</dbReference>
<organism evidence="11 12">
    <name type="scientific">Rhynchospora breviuscula</name>
    <dbReference type="NCBI Taxonomy" id="2022672"/>
    <lineage>
        <taxon>Eukaryota</taxon>
        <taxon>Viridiplantae</taxon>
        <taxon>Streptophyta</taxon>
        <taxon>Embryophyta</taxon>
        <taxon>Tracheophyta</taxon>
        <taxon>Spermatophyta</taxon>
        <taxon>Magnoliopsida</taxon>
        <taxon>Liliopsida</taxon>
        <taxon>Poales</taxon>
        <taxon>Cyperaceae</taxon>
        <taxon>Cyperoideae</taxon>
        <taxon>Rhynchosporeae</taxon>
        <taxon>Rhynchospora</taxon>
    </lineage>
</organism>
<feature type="domain" description="DUF8040" evidence="10">
    <location>
        <begin position="60"/>
        <end position="150"/>
    </location>
</feature>
<keyword evidence="7" id="KW-0539">Nucleus</keyword>
<evidence type="ECO:0000256" key="5">
    <source>
        <dbReference type="ARBA" id="ARBA00022723"/>
    </source>
</evidence>
<keyword evidence="5" id="KW-0479">Metal-binding</keyword>
<dbReference type="Proteomes" id="UP001151287">
    <property type="component" value="Unassembled WGS sequence"/>
</dbReference>
<proteinExistence type="inferred from homology"/>
<dbReference type="AlphaFoldDB" id="A0A9Q0C9T0"/>